<reference evidence="8" key="1">
    <citation type="submission" date="2014-05" db="EMBL/GenBank/DDBJ databases">
        <title>The transcriptome of the halophilic microalga Tetraselmis sp. GSL018 isolated from the Great Salt Lake, Utah.</title>
        <authorList>
            <person name="Jinkerson R.E."/>
            <person name="D'Adamo S."/>
            <person name="Posewitz M.C."/>
        </authorList>
    </citation>
    <scope>NUCLEOTIDE SEQUENCE</scope>
    <source>
        <strain evidence="8">GSL018</strain>
    </source>
</reference>
<accession>A0A061R3W7</accession>
<feature type="transmembrane region" description="Helical" evidence="6">
    <location>
        <begin position="283"/>
        <end position="302"/>
    </location>
</feature>
<dbReference type="GO" id="GO:0005385">
    <property type="term" value="F:zinc ion transmembrane transporter activity"/>
    <property type="evidence" value="ECO:0007669"/>
    <property type="project" value="TreeGrafter"/>
</dbReference>
<feature type="chain" id="PRO_5001609376" description="Solute carrier family 39 (Zinc transporter), member 1/2/3" evidence="7">
    <location>
        <begin position="21"/>
        <end position="567"/>
    </location>
</feature>
<organism evidence="8">
    <name type="scientific">Tetraselmis sp. GSL018</name>
    <dbReference type="NCBI Taxonomy" id="582737"/>
    <lineage>
        <taxon>Eukaryota</taxon>
        <taxon>Viridiplantae</taxon>
        <taxon>Chlorophyta</taxon>
        <taxon>core chlorophytes</taxon>
        <taxon>Chlorodendrophyceae</taxon>
        <taxon>Chlorodendrales</taxon>
        <taxon>Chlorodendraceae</taxon>
        <taxon>Tetraselmis</taxon>
    </lineage>
</organism>
<keyword evidence="7" id="KW-0732">Signal</keyword>
<evidence type="ECO:0000256" key="7">
    <source>
        <dbReference type="SAM" id="SignalP"/>
    </source>
</evidence>
<evidence type="ECO:0000256" key="4">
    <source>
        <dbReference type="ARBA" id="ARBA00023136"/>
    </source>
</evidence>
<evidence type="ECO:0000256" key="3">
    <source>
        <dbReference type="ARBA" id="ARBA00022989"/>
    </source>
</evidence>
<evidence type="ECO:0008006" key="9">
    <source>
        <dbReference type="Google" id="ProtNLM"/>
    </source>
</evidence>
<dbReference type="Pfam" id="PF02535">
    <property type="entry name" value="Zip"/>
    <property type="match status" value="1"/>
</dbReference>
<feature type="transmembrane region" description="Helical" evidence="6">
    <location>
        <begin position="502"/>
        <end position="521"/>
    </location>
</feature>
<keyword evidence="2 6" id="KW-0812">Transmembrane</keyword>
<protein>
    <recommendedName>
        <fullName evidence="9">Solute carrier family 39 (Zinc transporter), member 1/2/3</fullName>
    </recommendedName>
</protein>
<name>A0A061R3W7_9CHLO</name>
<feature type="transmembrane region" description="Helical" evidence="6">
    <location>
        <begin position="542"/>
        <end position="562"/>
    </location>
</feature>
<sequence>MLWKLICGCTILALCSFANASSTECGGHGHLHGDHCHCDEGYEELDSVCVPSAQTWMDFVNHAPVGYIWKLLAKKDSDTLSETDVQKFLDLLSGKTESERASSTRTAKDDYGDEGHVEHGHEEHHHEHEDNHGENQVATTEGTSHRRHLLVTCENGHPHGSECHCNTGFVPDPEDPQRCIDDTDAKAEYWIGPQEVLHVLEGKARLNRTDFEKALPLIASCQIDSHCALRTSDDQHEHTEESEATQVLWWMVLVASVSLLVIPLLGMALPIAAYKYVSSERTAVVLSLGNCLSAGLIFSLGICHVIPDTVEAMFFTGMSYKLNYLLCVVGFYATLILDNIAHNSEDSFANPHAPSVHGKEQNLEEATPGQVSVGINGHDLGKGQLSKTAEAEPWSLKSFMMKALPILTFFIAIQFHACLECIVIGVQKNTSNFWILFAGVAIHKSFVSFAFGAKLHATRKLDKTSNHAVLWTMALLWSLLPALCLVLGHLLSDGLHPVSKVVLGSLAAGTFLYIGSFEVLGEEFGAHYHPAPGTWGSRRSDTIWKFFMFGLGILLVGGLIAIPHRHD</sequence>
<dbReference type="GO" id="GO:0016020">
    <property type="term" value="C:membrane"/>
    <property type="evidence" value="ECO:0007669"/>
    <property type="project" value="UniProtKB-SubCell"/>
</dbReference>
<keyword evidence="3 6" id="KW-1133">Transmembrane helix</keyword>
<dbReference type="EMBL" id="GBEZ01021539">
    <property type="protein sequence ID" value="JAC65216.1"/>
    <property type="molecule type" value="Transcribed_RNA"/>
</dbReference>
<evidence type="ECO:0000256" key="6">
    <source>
        <dbReference type="SAM" id="Phobius"/>
    </source>
</evidence>
<dbReference type="Gene3D" id="2.10.25.10">
    <property type="entry name" value="Laminin"/>
    <property type="match status" value="1"/>
</dbReference>
<feature type="transmembrane region" description="Helical" evidence="6">
    <location>
        <begin position="247"/>
        <end position="271"/>
    </location>
</feature>
<feature type="compositionally biased region" description="Basic and acidic residues" evidence="5">
    <location>
        <begin position="96"/>
        <end position="133"/>
    </location>
</feature>
<evidence type="ECO:0000256" key="2">
    <source>
        <dbReference type="ARBA" id="ARBA00022692"/>
    </source>
</evidence>
<dbReference type="PANTHER" id="PTHR11040">
    <property type="entry name" value="ZINC/IRON TRANSPORTER"/>
    <property type="match status" value="1"/>
</dbReference>
<evidence type="ECO:0000313" key="8">
    <source>
        <dbReference type="EMBL" id="JAC65216.1"/>
    </source>
</evidence>
<gene>
    <name evidence="8" type="ORF">TSPGSL018_16527</name>
</gene>
<feature type="transmembrane region" description="Helical" evidence="6">
    <location>
        <begin position="404"/>
        <end position="427"/>
    </location>
</feature>
<dbReference type="InterPro" id="IPR003689">
    <property type="entry name" value="ZIP"/>
</dbReference>
<proteinExistence type="predicted"/>
<feature type="region of interest" description="Disordered" evidence="5">
    <location>
        <begin position="96"/>
        <end position="145"/>
    </location>
</feature>
<keyword evidence="4 6" id="KW-0472">Membrane</keyword>
<feature type="signal peptide" evidence="7">
    <location>
        <begin position="1"/>
        <end position="20"/>
    </location>
</feature>
<feature type="transmembrane region" description="Helical" evidence="6">
    <location>
        <begin position="322"/>
        <end position="341"/>
    </location>
</feature>
<evidence type="ECO:0000256" key="5">
    <source>
        <dbReference type="SAM" id="MobiDB-lite"/>
    </source>
</evidence>
<evidence type="ECO:0000256" key="1">
    <source>
        <dbReference type="ARBA" id="ARBA00004141"/>
    </source>
</evidence>
<comment type="subcellular location">
    <subcellularLocation>
        <location evidence="1">Membrane</location>
        <topology evidence="1">Multi-pass membrane protein</topology>
    </subcellularLocation>
</comment>
<dbReference type="PANTHER" id="PTHR11040:SF140">
    <property type="entry name" value="ZRT (ZRT), IRT- (IRT-) LIKE PROTEIN TRANSPORTER"/>
    <property type="match status" value="1"/>
</dbReference>
<feature type="transmembrane region" description="Helical" evidence="6">
    <location>
        <begin position="433"/>
        <end position="456"/>
    </location>
</feature>
<feature type="transmembrane region" description="Helical" evidence="6">
    <location>
        <begin position="468"/>
        <end position="490"/>
    </location>
</feature>
<dbReference type="AlphaFoldDB" id="A0A061R3W7"/>